<proteinExistence type="predicted"/>
<accession>A0ABQ2QJR3</accession>
<gene>
    <name evidence="1" type="ORF">GCM10010140_10930</name>
</gene>
<name>A0ABQ2QJR3_9ACTN</name>
<reference evidence="2" key="1">
    <citation type="journal article" date="2019" name="Int. J. Syst. Evol. Microbiol.">
        <title>The Global Catalogue of Microorganisms (GCM) 10K type strain sequencing project: providing services to taxonomists for standard genome sequencing and annotation.</title>
        <authorList>
            <consortium name="The Broad Institute Genomics Platform"/>
            <consortium name="The Broad Institute Genome Sequencing Center for Infectious Disease"/>
            <person name="Wu L."/>
            <person name="Ma J."/>
        </authorList>
    </citation>
    <scope>NUCLEOTIDE SEQUENCE [LARGE SCALE GENOMIC DNA]</scope>
    <source>
        <strain evidence="2">JCM 3115</strain>
    </source>
</reference>
<organism evidence="1 2">
    <name type="scientific">Streptosporangium pseudovulgare</name>
    <dbReference type="NCBI Taxonomy" id="35765"/>
    <lineage>
        <taxon>Bacteria</taxon>
        <taxon>Bacillati</taxon>
        <taxon>Actinomycetota</taxon>
        <taxon>Actinomycetes</taxon>
        <taxon>Streptosporangiales</taxon>
        <taxon>Streptosporangiaceae</taxon>
        <taxon>Streptosporangium</taxon>
    </lineage>
</organism>
<sequence length="129" mass="14182">MSPRISQVDQAILADVRSIGKVLGEDIVEGFAYGGGVEITNELIIDVGGVDSQDSLNRASDLLAKRDWVILSQRPNRWVMLKSTTWEGAHININALDSLSAKEFSDKLRKVIVGANDRDSILIVNVYQT</sequence>
<keyword evidence="2" id="KW-1185">Reference proteome</keyword>
<comment type="caution">
    <text evidence="1">The sequence shown here is derived from an EMBL/GenBank/DDBJ whole genome shotgun (WGS) entry which is preliminary data.</text>
</comment>
<dbReference type="Proteomes" id="UP000611554">
    <property type="component" value="Unassembled WGS sequence"/>
</dbReference>
<evidence type="ECO:0000313" key="1">
    <source>
        <dbReference type="EMBL" id="GGP83791.1"/>
    </source>
</evidence>
<protein>
    <submittedName>
        <fullName evidence="1">Uncharacterized protein</fullName>
    </submittedName>
</protein>
<dbReference type="EMBL" id="BMQJ01000002">
    <property type="protein sequence ID" value="GGP83791.1"/>
    <property type="molecule type" value="Genomic_DNA"/>
</dbReference>
<evidence type="ECO:0000313" key="2">
    <source>
        <dbReference type="Proteomes" id="UP000611554"/>
    </source>
</evidence>